<dbReference type="Gene3D" id="1.10.220.160">
    <property type="match status" value="1"/>
</dbReference>
<evidence type="ECO:0000313" key="1">
    <source>
        <dbReference type="EMBL" id="RDW69068.1"/>
    </source>
</evidence>
<proteinExistence type="predicted"/>
<comment type="caution">
    <text evidence="1">The sequence shown here is derived from an EMBL/GenBank/DDBJ whole genome shotgun (WGS) entry which is preliminary data.</text>
</comment>
<dbReference type="OrthoDB" id="1028014at2759"/>
<keyword evidence="2" id="KW-1185">Reference proteome</keyword>
<dbReference type="SUPFAM" id="SSF82199">
    <property type="entry name" value="SET domain"/>
    <property type="match status" value="1"/>
</dbReference>
<dbReference type="PANTHER" id="PTHR12197">
    <property type="entry name" value="HISTONE-LYSINE N-METHYLTRANSFERASE SMYD"/>
    <property type="match status" value="1"/>
</dbReference>
<dbReference type="InterPro" id="IPR050869">
    <property type="entry name" value="H3K4_H4K5_MeTrfase"/>
</dbReference>
<organism evidence="1 2">
    <name type="scientific">Aspergillus mulundensis</name>
    <dbReference type="NCBI Taxonomy" id="1810919"/>
    <lineage>
        <taxon>Eukaryota</taxon>
        <taxon>Fungi</taxon>
        <taxon>Dikarya</taxon>
        <taxon>Ascomycota</taxon>
        <taxon>Pezizomycotina</taxon>
        <taxon>Eurotiomycetes</taxon>
        <taxon>Eurotiomycetidae</taxon>
        <taxon>Eurotiales</taxon>
        <taxon>Aspergillaceae</taxon>
        <taxon>Aspergillus</taxon>
        <taxon>Aspergillus subgen. Nidulantes</taxon>
    </lineage>
</organism>
<accession>A0A3D8R523</accession>
<name>A0A3D8R523_9EURO</name>
<dbReference type="RefSeq" id="XP_026600857.1">
    <property type="nucleotide sequence ID" value="XM_026750844.1"/>
</dbReference>
<dbReference type="Gene3D" id="2.170.270.10">
    <property type="entry name" value="SET domain"/>
    <property type="match status" value="1"/>
</dbReference>
<sequence length="285" mass="32268">MSTKLDQLTQDQSLALNLQDTETYIHPALIQTDLSPKGRALVVIAPVPAGTVLIADTPYAVVPTVPPDRKDEGVICSNLLCRARVPRSGNAAHCPRACMLDVLWCNTHCRDMDQARHNFECSWLKRYGDEIRRKTGQDDLVLLWIVVRMLAAGFLEQNTTAEVNHAQKGGAKGSSFPWEDRFERHWMAIESMRSNREHWPRTKIEHWRYLVKEYLSDNQLLPGLLDSDDMLTLICKAMVNTYDLYDAPTGPAETQRKQGPAYGLGVYLRATWVNHSCLPNVRPLS</sequence>
<reference evidence="1 2" key="1">
    <citation type="journal article" date="2018" name="IMA Fungus">
        <title>IMA Genome-F 9: Draft genome sequence of Annulohypoxylon stygium, Aspergillus mulundensis, Berkeleyomyces basicola (syn. Thielaviopsis basicola), Ceratocystis smalleyi, two Cercospora beticola strains, Coleophoma cylindrospora, Fusarium fracticaudum, Phialophora cf. hyalina, and Morchella septimelata.</title>
        <authorList>
            <person name="Wingfield B.D."/>
            <person name="Bills G.F."/>
            <person name="Dong Y."/>
            <person name="Huang W."/>
            <person name="Nel W.J."/>
            <person name="Swalarsk-Parry B.S."/>
            <person name="Vaghefi N."/>
            <person name="Wilken P.M."/>
            <person name="An Z."/>
            <person name="de Beer Z.W."/>
            <person name="De Vos L."/>
            <person name="Chen L."/>
            <person name="Duong T.A."/>
            <person name="Gao Y."/>
            <person name="Hammerbacher A."/>
            <person name="Kikkert J.R."/>
            <person name="Li Y."/>
            <person name="Li H."/>
            <person name="Li K."/>
            <person name="Li Q."/>
            <person name="Liu X."/>
            <person name="Ma X."/>
            <person name="Naidoo K."/>
            <person name="Pethybridge S.J."/>
            <person name="Sun J."/>
            <person name="Steenkamp E.T."/>
            <person name="van der Nest M.A."/>
            <person name="van Wyk S."/>
            <person name="Wingfield M.J."/>
            <person name="Xiong C."/>
            <person name="Yue Q."/>
            <person name="Zhang X."/>
        </authorList>
    </citation>
    <scope>NUCLEOTIDE SEQUENCE [LARGE SCALE GENOMIC DNA]</scope>
    <source>
        <strain evidence="1 2">DSM 5745</strain>
    </source>
</reference>
<gene>
    <name evidence="1" type="ORF">DSM5745_08828</name>
</gene>
<dbReference type="AlphaFoldDB" id="A0A3D8R523"/>
<dbReference type="InterPro" id="IPR046341">
    <property type="entry name" value="SET_dom_sf"/>
</dbReference>
<protein>
    <recommendedName>
        <fullName evidence="3">SET domain-containing protein</fullName>
    </recommendedName>
</protein>
<dbReference type="Gene3D" id="6.10.140.2220">
    <property type="match status" value="1"/>
</dbReference>
<dbReference type="EMBL" id="PVWQ01000011">
    <property type="protein sequence ID" value="RDW69068.1"/>
    <property type="molecule type" value="Genomic_DNA"/>
</dbReference>
<dbReference type="Proteomes" id="UP000256690">
    <property type="component" value="Unassembled WGS sequence"/>
</dbReference>
<dbReference type="GeneID" id="38119198"/>
<evidence type="ECO:0000313" key="2">
    <source>
        <dbReference type="Proteomes" id="UP000256690"/>
    </source>
</evidence>
<evidence type="ECO:0008006" key="3">
    <source>
        <dbReference type="Google" id="ProtNLM"/>
    </source>
</evidence>
<dbReference type="PANTHER" id="PTHR12197:SF292">
    <property type="entry name" value="SET DOMAIN-CONTAINING PROTEIN"/>
    <property type="match status" value="1"/>
</dbReference>
<dbReference type="STRING" id="1810919.A0A3D8R523"/>